<proteinExistence type="predicted"/>
<sequence>MERSNPAFRQLRDELYQREDDLPPLDFDADEDEASPPFAWPHKYPTRPQGATEGRLDPIGVGIRLLGAVSGCGIPLPRLLRVLCLLLAATHFPRVARERGVLLVVAVPEARPAQPGYRACQGRPPRGAEARVIAAVVGLAGLNVLRGGGTVFGPLGSNAAGFHPGLASGAVVPAVVADGAGRHLDILGAAVLQSLISVRLICHRTEVDS</sequence>
<evidence type="ECO:0000313" key="3">
    <source>
        <dbReference type="Proteomes" id="UP001391051"/>
    </source>
</evidence>
<reference evidence="2 3" key="1">
    <citation type="submission" date="2023-01" db="EMBL/GenBank/DDBJ databases">
        <title>Analysis of 21 Apiospora genomes using comparative genomics revels a genus with tremendous synthesis potential of carbohydrate active enzymes and secondary metabolites.</title>
        <authorList>
            <person name="Sorensen T."/>
        </authorList>
    </citation>
    <scope>NUCLEOTIDE SEQUENCE [LARGE SCALE GENOMIC DNA]</scope>
    <source>
        <strain evidence="2 3">CBS 24483</strain>
    </source>
</reference>
<keyword evidence="3" id="KW-1185">Reference proteome</keyword>
<organism evidence="2 3">
    <name type="scientific">Apiospora aurea</name>
    <dbReference type="NCBI Taxonomy" id="335848"/>
    <lineage>
        <taxon>Eukaryota</taxon>
        <taxon>Fungi</taxon>
        <taxon>Dikarya</taxon>
        <taxon>Ascomycota</taxon>
        <taxon>Pezizomycotina</taxon>
        <taxon>Sordariomycetes</taxon>
        <taxon>Xylariomycetidae</taxon>
        <taxon>Amphisphaeriales</taxon>
        <taxon>Apiosporaceae</taxon>
        <taxon>Apiospora</taxon>
    </lineage>
</organism>
<feature type="region of interest" description="Disordered" evidence="1">
    <location>
        <begin position="1"/>
        <end position="51"/>
    </location>
</feature>
<dbReference type="Proteomes" id="UP001391051">
    <property type="component" value="Unassembled WGS sequence"/>
</dbReference>
<comment type="caution">
    <text evidence="2">The sequence shown here is derived from an EMBL/GenBank/DDBJ whole genome shotgun (WGS) entry which is preliminary data.</text>
</comment>
<dbReference type="RefSeq" id="XP_066694097.1">
    <property type="nucleotide sequence ID" value="XM_066849954.1"/>
</dbReference>
<accession>A0ABR1PXF7</accession>
<dbReference type="GeneID" id="92083016"/>
<evidence type="ECO:0000256" key="1">
    <source>
        <dbReference type="SAM" id="MobiDB-lite"/>
    </source>
</evidence>
<name>A0ABR1PXF7_9PEZI</name>
<evidence type="ECO:0000313" key="2">
    <source>
        <dbReference type="EMBL" id="KAK7941345.1"/>
    </source>
</evidence>
<gene>
    <name evidence="2" type="ORF">PG986_013732</name>
</gene>
<dbReference type="EMBL" id="JAQQWE010000009">
    <property type="protein sequence ID" value="KAK7941345.1"/>
    <property type="molecule type" value="Genomic_DNA"/>
</dbReference>
<protein>
    <submittedName>
        <fullName evidence="2">Uncharacterized protein</fullName>
    </submittedName>
</protein>
<feature type="compositionally biased region" description="Basic and acidic residues" evidence="1">
    <location>
        <begin position="10"/>
        <end position="21"/>
    </location>
</feature>